<proteinExistence type="predicted"/>
<evidence type="ECO:0008006" key="6">
    <source>
        <dbReference type="Google" id="ProtNLM"/>
    </source>
</evidence>
<dbReference type="OrthoDB" id="784829at2"/>
<dbReference type="InterPro" id="IPR034154">
    <property type="entry name" value="TOPRIM_DnaG/twinkle"/>
</dbReference>
<dbReference type="Proteomes" id="UP000197991">
    <property type="component" value="Chromosome"/>
</dbReference>
<dbReference type="Pfam" id="PF06048">
    <property type="entry name" value="DUF927"/>
    <property type="match status" value="1"/>
</dbReference>
<feature type="compositionally biased region" description="Basic and acidic residues" evidence="1">
    <location>
        <begin position="119"/>
        <end position="145"/>
    </location>
</feature>
<evidence type="ECO:0000259" key="2">
    <source>
        <dbReference type="Pfam" id="PF06048"/>
    </source>
</evidence>
<dbReference type="InterPro" id="IPR006171">
    <property type="entry name" value="TOPRIM_dom"/>
</dbReference>
<feature type="region of interest" description="Disordered" evidence="1">
    <location>
        <begin position="365"/>
        <end position="404"/>
    </location>
</feature>
<feature type="domain" description="Toprim" evidence="3">
    <location>
        <begin position="244"/>
        <end position="351"/>
    </location>
</feature>
<feature type="domain" description="DUF927" evidence="2">
    <location>
        <begin position="553"/>
        <end position="743"/>
    </location>
</feature>
<evidence type="ECO:0000313" key="5">
    <source>
        <dbReference type="Proteomes" id="UP000197991"/>
    </source>
</evidence>
<evidence type="ECO:0000259" key="3">
    <source>
        <dbReference type="Pfam" id="PF13362"/>
    </source>
</evidence>
<dbReference type="AlphaFoldDB" id="A0A248K7B5"/>
<organism evidence="4 5">
    <name type="scientific">Salmonella bongori serovar 66:z41:- str. SA19983605</name>
    <dbReference type="NCBI Taxonomy" id="1243617"/>
    <lineage>
        <taxon>Bacteria</taxon>
        <taxon>Pseudomonadati</taxon>
        <taxon>Pseudomonadota</taxon>
        <taxon>Gammaproteobacteria</taxon>
        <taxon>Enterobacterales</taxon>
        <taxon>Enterobacteriaceae</taxon>
        <taxon>Salmonella</taxon>
    </lineage>
</organism>
<reference evidence="4 5" key="1">
    <citation type="submission" date="2017-06" db="EMBL/GenBank/DDBJ databases">
        <title>Salmonella reference genomes for public health.</title>
        <authorList>
            <person name="Robertson J."/>
            <person name="Yoshida C."/>
            <person name="Gurnik S."/>
            <person name="Nash J."/>
        </authorList>
    </citation>
    <scope>NUCLEOTIDE SEQUENCE [LARGE SCALE GENOMIC DNA]</scope>
    <source>
        <strain evidence="4 5">SA19983605</strain>
    </source>
</reference>
<dbReference type="InterPro" id="IPR009270">
    <property type="entry name" value="DUF927"/>
</dbReference>
<feature type="region of interest" description="Disordered" evidence="1">
    <location>
        <begin position="109"/>
        <end position="147"/>
    </location>
</feature>
<evidence type="ECO:0000313" key="4">
    <source>
        <dbReference type="EMBL" id="ASG53995.1"/>
    </source>
</evidence>
<feature type="compositionally biased region" description="Polar residues" evidence="1">
    <location>
        <begin position="375"/>
        <end position="404"/>
    </location>
</feature>
<accession>A0A248K7B5</accession>
<evidence type="ECO:0000256" key="1">
    <source>
        <dbReference type="SAM" id="MobiDB-lite"/>
    </source>
</evidence>
<keyword evidence="5" id="KW-1185">Reference proteome</keyword>
<gene>
    <name evidence="4" type="ORF">LFZ56_06745</name>
</gene>
<dbReference type="CDD" id="cd01029">
    <property type="entry name" value="TOPRIM_primases"/>
    <property type="match status" value="1"/>
</dbReference>
<protein>
    <recommendedName>
        <fullName evidence="6">DUF927 domain-containing protein</fullName>
    </recommendedName>
</protein>
<sequence length="1042" mass="113742">MQMSALDNVKHWMKTNYAAACAAFSIPCEQSTKEHECPLCGKAKFRVHMTGAAAGTYICTCGVKGYGFGVLDLIARKELGAPSDERVSGSLIRQAAKLVDERMGLGFFSADDSYSPPTAEERAKREREQKEALEQRQRESAELEKQQIAAATPRVRDVLDKAKLSECEYLKDKGFEDCVLPVTARGDGVVRLTDIDNRDRSVQYLPAPNAVDNEGQPRHKSLMKNAPISGAFIDIQPNDKANTLIITEGYATGRSVSICAPFSRVVAAISASNLKNVATAFIDRFPALEIVIAADNDYHAPSDVDANGKPKPNTGLVKANEAAKAVGGLVVAPLCLGRKKQDWDDVRMELGVERMAEEFNRALEKAKKEKASGQEALSGTAQNNGANSNPYPWDSNTSNVTTGKSPVSLPVASVPRIPATVNIAKFRIPDHYKKYYSDKVTPQDQQPDGTDFIVEREDKSIALVDPTTGRGEDGQSGVFKHARTSEILRGVRPVLRGYKEHEAYITFENIGNSSRRVSLPWSSDAKRLAAALRSLGSEVVVDGAYIDFYRNAYLVEQNLPSAIYGSAPGWHEHDGVKFYVSQAGKTYLSENVLFELDNPIDSKYKCVPAGNIEDYRSNVINLTKDNAGFVFQILLELASVLFPVRNGSIKAEGITVNIYGHSGKGKTLAMKLGASLWGNPDQLTESANATYTAIINSAVNSSGSAMRIDDLSAMPNLRGADFENLVYSIANGKAKGRSGQDGKNLPVTSFSTICLMTAEKTIADELWQKEKHRFKAGAEGRLIEQPFIEPQDLKGCCDIRSYASTLTSAMLLYNGVAGVEWLNHLSKLGWDGVQANLKTYSMQFEDLMREQYSEAMNAREGHKVRAHSLYSVVYAAGIMSAGITGYTEDEIFEAVQENMIAEMASNDVGHARDMAAAVELWDYLTGAINRMGAIAREGNKANLQRGGDESAGWLDMVESGDDDECRPVFYLNKRQLNNAAKEACGMSGGDLLSILTKYGYHETPTDARGERDGTVQRRVRSGSATTNVRVIKISAPEEITEA</sequence>
<name>A0A248K7B5_SALBN</name>
<dbReference type="Pfam" id="PF13362">
    <property type="entry name" value="Toprim_3"/>
    <property type="match status" value="1"/>
</dbReference>
<dbReference type="EMBL" id="CP022120">
    <property type="protein sequence ID" value="ASG53995.1"/>
    <property type="molecule type" value="Genomic_DNA"/>
</dbReference>